<keyword evidence="3" id="KW-1185">Reference proteome</keyword>
<dbReference type="RefSeq" id="XP_021872308.1">
    <property type="nucleotide sequence ID" value="XM_022012561.1"/>
</dbReference>
<feature type="compositionally biased region" description="Polar residues" evidence="1">
    <location>
        <begin position="490"/>
        <end position="518"/>
    </location>
</feature>
<dbReference type="InParanoid" id="A0A1Y1ULM8"/>
<dbReference type="GeneID" id="33554369"/>
<protein>
    <submittedName>
        <fullName evidence="2">Uncharacterized protein</fullName>
    </submittedName>
</protein>
<feature type="compositionally biased region" description="Basic and acidic residues" evidence="1">
    <location>
        <begin position="442"/>
        <end position="457"/>
    </location>
</feature>
<evidence type="ECO:0000313" key="2">
    <source>
        <dbReference type="EMBL" id="ORX38386.1"/>
    </source>
</evidence>
<comment type="caution">
    <text evidence="2">The sequence shown here is derived from an EMBL/GenBank/DDBJ whole genome shotgun (WGS) entry which is preliminary data.</text>
</comment>
<sequence length="645" mass="67906">MMSDSSGLSSPPDSPRDETRQNSPDSQVKISAHASSSSSSHAGPSSAPLSSGKSKKEQGEPGEQPGASAAFGTDVGGRTAQTEGFTGKKTVKKRKTSNAFPAGSGEPGDAGPVPARRTSPRKKTVNLPEIPSQPVEAESPAPASGTMAPKLAIKFKLGSKDGSDRPLADAAMDGSERPTLQRGPEQGEKQTPGTKGKEVKTDFKEAQAGPSRLPDDQDDLGGGPLGSVDKKKKKKKEKRDSISDGPSVLPEPVAAPKTQASPPKRSTPGLTGKRKKRIVESDEEDQQPAEAKASTDAMDVDIDMPMEKAPTPGVVDEIETRSDQATFEPKPSDLTPDVAAKYSRKPDKKAAGKKGKGKGGKAEVDGGAGHPLHGPIDATAPAVEVAESNDALSESGEAGLSQATTVPQKNTGRPEGSHAKSAKLKAKSKTGTPQPETLPSKSIKDLVSRTKKDKGDDTPGQAKDSSTGTPRQEAEGTHSKSDSTKRAAAAQSTKKAIPQSSSMSFLQQTLASLQGSNTPKREPGEKINKASTPADTPKAKNYRWGIDWKPNADQQAQLDASKAQRDAERERRRLWKANAINLQEPRDAYRLHAMEEINLGTAYPLGIVPTPETMPSSIIRRMVAERKAAAANAVVIETVDRMIQG</sequence>
<feature type="compositionally biased region" description="Low complexity" evidence="1">
    <location>
        <begin position="1"/>
        <end position="11"/>
    </location>
</feature>
<feature type="region of interest" description="Disordered" evidence="1">
    <location>
        <begin position="1"/>
        <end position="541"/>
    </location>
</feature>
<organism evidence="2 3">
    <name type="scientific">Kockovaella imperatae</name>
    <dbReference type="NCBI Taxonomy" id="4999"/>
    <lineage>
        <taxon>Eukaryota</taxon>
        <taxon>Fungi</taxon>
        <taxon>Dikarya</taxon>
        <taxon>Basidiomycota</taxon>
        <taxon>Agaricomycotina</taxon>
        <taxon>Tremellomycetes</taxon>
        <taxon>Tremellales</taxon>
        <taxon>Cuniculitremaceae</taxon>
        <taxon>Kockovaella</taxon>
    </lineage>
</organism>
<dbReference type="Proteomes" id="UP000193218">
    <property type="component" value="Unassembled WGS sequence"/>
</dbReference>
<feature type="compositionally biased region" description="Basic and acidic residues" evidence="1">
    <location>
        <begin position="158"/>
        <end position="167"/>
    </location>
</feature>
<name>A0A1Y1ULM8_9TREE</name>
<feature type="compositionally biased region" description="Low complexity" evidence="1">
    <location>
        <begin position="31"/>
        <end position="52"/>
    </location>
</feature>
<dbReference type="AlphaFoldDB" id="A0A1Y1ULM8"/>
<accession>A0A1Y1ULM8</accession>
<feature type="compositionally biased region" description="Polar residues" evidence="1">
    <location>
        <begin position="401"/>
        <end position="411"/>
    </location>
</feature>
<evidence type="ECO:0000256" key="1">
    <source>
        <dbReference type="SAM" id="MobiDB-lite"/>
    </source>
</evidence>
<feature type="compositionally biased region" description="Basic and acidic residues" evidence="1">
    <location>
        <begin position="195"/>
        <end position="205"/>
    </location>
</feature>
<proteinExistence type="predicted"/>
<dbReference type="EMBL" id="NBSH01000004">
    <property type="protein sequence ID" value="ORX38386.1"/>
    <property type="molecule type" value="Genomic_DNA"/>
</dbReference>
<feature type="compositionally biased region" description="Basic and acidic residues" evidence="1">
    <location>
        <begin position="472"/>
        <end position="485"/>
    </location>
</feature>
<reference evidence="2 3" key="1">
    <citation type="submission" date="2017-03" db="EMBL/GenBank/DDBJ databases">
        <title>Widespread Adenine N6-methylation of Active Genes in Fungi.</title>
        <authorList>
            <consortium name="DOE Joint Genome Institute"/>
            <person name="Mondo S.J."/>
            <person name="Dannebaum R.O."/>
            <person name="Kuo R.C."/>
            <person name="Louie K.B."/>
            <person name="Bewick A.J."/>
            <person name="Labutti K."/>
            <person name="Haridas S."/>
            <person name="Kuo A."/>
            <person name="Salamov A."/>
            <person name="Ahrendt S.R."/>
            <person name="Lau R."/>
            <person name="Bowen B.P."/>
            <person name="Lipzen A."/>
            <person name="Sullivan W."/>
            <person name="Andreopoulos W.B."/>
            <person name="Clum A."/>
            <person name="Lindquist E."/>
            <person name="Daum C."/>
            <person name="Northen T.R."/>
            <person name="Ramamoorthy G."/>
            <person name="Schmitz R.J."/>
            <person name="Gryganskyi A."/>
            <person name="Culley D."/>
            <person name="Magnuson J."/>
            <person name="James T.Y."/>
            <person name="O'Malley M.A."/>
            <person name="Stajich J.E."/>
            <person name="Spatafora J.W."/>
            <person name="Visel A."/>
            <person name="Grigoriev I.V."/>
        </authorList>
    </citation>
    <scope>NUCLEOTIDE SEQUENCE [LARGE SCALE GENOMIC DNA]</scope>
    <source>
        <strain evidence="2 3">NRRL Y-17943</strain>
    </source>
</reference>
<feature type="compositionally biased region" description="Polar residues" evidence="1">
    <location>
        <begin position="430"/>
        <end position="440"/>
    </location>
</feature>
<feature type="compositionally biased region" description="Basic and acidic residues" evidence="1">
    <location>
        <begin position="519"/>
        <end position="528"/>
    </location>
</feature>
<gene>
    <name evidence="2" type="ORF">BD324DRAFT_352976</name>
</gene>
<evidence type="ECO:0000313" key="3">
    <source>
        <dbReference type="Proteomes" id="UP000193218"/>
    </source>
</evidence>